<dbReference type="InterPro" id="IPR023168">
    <property type="entry name" value="GatB_Yqey_C_2"/>
</dbReference>
<accession>A0A239XK61</accession>
<dbReference type="Gene3D" id="1.10.10.410">
    <property type="match status" value="1"/>
</dbReference>
<dbReference type="PANTHER" id="PTHR28055">
    <property type="entry name" value="ALTERED INHERITANCE OF MITOCHONDRIA PROTEIN 41, MITOCHONDRIAL"/>
    <property type="match status" value="1"/>
</dbReference>
<dbReference type="EMBL" id="LT906465">
    <property type="protein sequence ID" value="SNV47155.1"/>
    <property type="molecule type" value="Genomic_DNA"/>
</dbReference>
<sequence length="148" mass="16297">MSLEDTINEAIKTAMREKDKIALDSLRAVKSQILLLKTEGKGAEVSAEQEIAILQRMIKQRKDSYEQFAAQGRNDLAEVEEAQMKVIEQFLPKQLTPEELETEMKAIIAETGAETLKDLGKVMGVASKTLGGKSDGKSISEMAKKLLS</sequence>
<organism evidence="1 2">
    <name type="scientific">Chryseobacterium taklimakanense</name>
    <dbReference type="NCBI Taxonomy" id="536441"/>
    <lineage>
        <taxon>Bacteria</taxon>
        <taxon>Pseudomonadati</taxon>
        <taxon>Bacteroidota</taxon>
        <taxon>Flavobacteriia</taxon>
        <taxon>Flavobacteriales</taxon>
        <taxon>Weeksellaceae</taxon>
        <taxon>Chryseobacterium group</taxon>
        <taxon>Chryseobacterium</taxon>
    </lineage>
</organism>
<evidence type="ECO:0000313" key="2">
    <source>
        <dbReference type="Proteomes" id="UP000215196"/>
    </source>
</evidence>
<dbReference type="GO" id="GO:0016884">
    <property type="term" value="F:carbon-nitrogen ligase activity, with glutamine as amido-N-donor"/>
    <property type="evidence" value="ECO:0007669"/>
    <property type="project" value="InterPro"/>
</dbReference>
<gene>
    <name evidence="1" type="primary">yqeY</name>
    <name evidence="1" type="ORF">SAMEA4412677_01691</name>
</gene>
<dbReference type="RefSeq" id="WP_095072310.1">
    <property type="nucleotide sequence ID" value="NZ_CALTUO010000002.1"/>
</dbReference>
<proteinExistence type="predicted"/>
<keyword evidence="2" id="KW-1185">Reference proteome</keyword>
<name>A0A239XK61_9FLAO</name>
<reference evidence="1 2" key="1">
    <citation type="submission" date="2017-06" db="EMBL/GenBank/DDBJ databases">
        <authorList>
            <consortium name="Pathogen Informatics"/>
        </authorList>
    </citation>
    <scope>NUCLEOTIDE SEQUENCE [LARGE SCALE GENOMIC DNA]</scope>
    <source>
        <strain evidence="1 2">NCTC13490</strain>
    </source>
</reference>
<dbReference type="Gene3D" id="1.10.1510.10">
    <property type="entry name" value="Uncharacterised protein YqeY/AIM41 PF09424, N-terminal domain"/>
    <property type="match status" value="1"/>
</dbReference>
<dbReference type="KEGG" id="ctak:4412677_01691"/>
<dbReference type="SUPFAM" id="SSF89095">
    <property type="entry name" value="GatB/YqeY motif"/>
    <property type="match status" value="1"/>
</dbReference>
<dbReference type="InterPro" id="IPR003789">
    <property type="entry name" value="Asn/Gln_tRNA_amidoTrase-B-like"/>
</dbReference>
<dbReference type="AlphaFoldDB" id="A0A239XK61"/>
<protein>
    <submittedName>
        <fullName evidence="1">Uncharacterized conserved protein</fullName>
    </submittedName>
</protein>
<dbReference type="InterPro" id="IPR019004">
    <property type="entry name" value="YqeY/Aim41"/>
</dbReference>
<evidence type="ECO:0000313" key="1">
    <source>
        <dbReference type="EMBL" id="SNV47155.1"/>
    </source>
</evidence>
<dbReference type="Proteomes" id="UP000215196">
    <property type="component" value="Chromosome 1"/>
</dbReference>
<dbReference type="InterPro" id="IPR042184">
    <property type="entry name" value="YqeY/Aim41_N"/>
</dbReference>
<dbReference type="Pfam" id="PF09424">
    <property type="entry name" value="YqeY"/>
    <property type="match status" value="1"/>
</dbReference>
<dbReference type="PANTHER" id="PTHR28055:SF1">
    <property type="entry name" value="ALTERED INHERITANCE OF MITOCHONDRIA PROTEIN 41, MITOCHONDRIAL"/>
    <property type="match status" value="1"/>
</dbReference>